<evidence type="ECO:0000313" key="1">
    <source>
        <dbReference type="EMBL" id="API59521.1"/>
    </source>
</evidence>
<sequence>MATHKLSPAKLQAAEHYRTRYAAVVDDGTTVEDLQRPEFWCHVAGRMRQMDVIEVLSEDGSYFAELLVLKTGVGFAKVMLLRKVDLETPAADDDASLVQVQWKGPHRKHAVIRKSDGEILKDSFATKVDAETFARDYERTVTA</sequence>
<proteinExistence type="predicted"/>
<accession>A0A1L3ZV54</accession>
<evidence type="ECO:0000313" key="2">
    <source>
        <dbReference type="Proteomes" id="UP000182063"/>
    </source>
</evidence>
<dbReference type="RefSeq" id="WP_072597130.1">
    <property type="nucleotide sequence ID" value="NZ_CP018221.1"/>
</dbReference>
<dbReference type="OrthoDB" id="8116488at2"/>
<protein>
    <submittedName>
        <fullName evidence="1">Uncharacterized protein</fullName>
    </submittedName>
</protein>
<dbReference type="KEGG" id="sphj:BSL82_09530"/>
<keyword evidence="2" id="KW-1185">Reference proteome</keyword>
<organism evidence="1 2">
    <name type="scientific">Tardibacter chloracetimidivorans</name>
    <dbReference type="NCBI Taxonomy" id="1921510"/>
    <lineage>
        <taxon>Bacteria</taxon>
        <taxon>Pseudomonadati</taxon>
        <taxon>Pseudomonadota</taxon>
        <taxon>Alphaproteobacteria</taxon>
        <taxon>Sphingomonadales</taxon>
        <taxon>Sphingomonadaceae</taxon>
        <taxon>Tardibacter</taxon>
    </lineage>
</organism>
<dbReference type="EMBL" id="CP018221">
    <property type="protein sequence ID" value="API59521.1"/>
    <property type="molecule type" value="Genomic_DNA"/>
</dbReference>
<reference evidence="2" key="1">
    <citation type="submission" date="2016-11" db="EMBL/GenBank/DDBJ databases">
        <title>Complete Genome Sequence of alachlor-degrading Sphingomonas sp. strain JJ-A5.</title>
        <authorList>
            <person name="Lee H."/>
            <person name="Ka J.-O."/>
        </authorList>
    </citation>
    <scope>NUCLEOTIDE SEQUENCE [LARGE SCALE GENOMIC DNA]</scope>
    <source>
        <strain evidence="2">JJ-A5</strain>
    </source>
</reference>
<dbReference type="Proteomes" id="UP000182063">
    <property type="component" value="Chromosome"/>
</dbReference>
<name>A0A1L3ZV54_9SPHN</name>
<dbReference type="STRING" id="1921510.BSL82_09530"/>
<gene>
    <name evidence="1" type="ORF">BSL82_09530</name>
</gene>
<dbReference type="AlphaFoldDB" id="A0A1L3ZV54"/>